<dbReference type="PROSITE" id="PS50082">
    <property type="entry name" value="WD_REPEATS_2"/>
    <property type="match status" value="1"/>
</dbReference>
<feature type="coiled-coil region" evidence="2">
    <location>
        <begin position="774"/>
        <end position="827"/>
    </location>
</feature>
<feature type="coiled-coil region" evidence="2">
    <location>
        <begin position="1176"/>
        <end position="1242"/>
    </location>
</feature>
<dbReference type="SUPFAM" id="SSF57997">
    <property type="entry name" value="Tropomyosin"/>
    <property type="match status" value="1"/>
</dbReference>
<feature type="repeat" description="WD" evidence="1">
    <location>
        <begin position="573"/>
        <end position="614"/>
    </location>
</feature>
<dbReference type="InterPro" id="IPR001680">
    <property type="entry name" value="WD40_rpt"/>
</dbReference>
<comment type="caution">
    <text evidence="3">The sequence shown here is derived from an EMBL/GenBank/DDBJ whole genome shotgun (WGS) entry which is preliminary data.</text>
</comment>
<dbReference type="PROSITE" id="PS50294">
    <property type="entry name" value="WD_REPEATS_REGION"/>
    <property type="match status" value="1"/>
</dbReference>
<dbReference type="InterPro" id="IPR011047">
    <property type="entry name" value="Quinoprotein_ADH-like_sf"/>
</dbReference>
<feature type="coiled-coil region" evidence="2">
    <location>
        <begin position="1273"/>
        <end position="1300"/>
    </location>
</feature>
<dbReference type="InterPro" id="IPR052993">
    <property type="entry name" value="CFA-57"/>
</dbReference>
<dbReference type="EMBL" id="CAIX01000014">
    <property type="protein sequence ID" value="CCI41110.1"/>
    <property type="molecule type" value="Genomic_DNA"/>
</dbReference>
<dbReference type="SMART" id="SM00320">
    <property type="entry name" value="WD40"/>
    <property type="match status" value="7"/>
</dbReference>
<dbReference type="PANTHER" id="PTHR32215">
    <property type="entry name" value="CILIA- AND FLAGELLA-ASSOCIATED PROTEIN 57"/>
    <property type="match status" value="1"/>
</dbReference>
<dbReference type="InParanoid" id="A0A024G2W0"/>
<keyword evidence="4" id="KW-1185">Reference proteome</keyword>
<dbReference type="Pfam" id="PF00400">
    <property type="entry name" value="WD40"/>
    <property type="match status" value="3"/>
</dbReference>
<dbReference type="Proteomes" id="UP000053237">
    <property type="component" value="Unassembled WGS sequence"/>
</dbReference>
<evidence type="ECO:0000256" key="1">
    <source>
        <dbReference type="PROSITE-ProRule" id="PRU00221"/>
    </source>
</evidence>
<evidence type="ECO:0000313" key="4">
    <source>
        <dbReference type="Proteomes" id="UP000053237"/>
    </source>
</evidence>
<gene>
    <name evidence="3" type="ORF">BN9_018940</name>
</gene>
<organism evidence="3 4">
    <name type="scientific">Albugo candida</name>
    <dbReference type="NCBI Taxonomy" id="65357"/>
    <lineage>
        <taxon>Eukaryota</taxon>
        <taxon>Sar</taxon>
        <taxon>Stramenopiles</taxon>
        <taxon>Oomycota</taxon>
        <taxon>Peronosporomycetes</taxon>
        <taxon>Albuginales</taxon>
        <taxon>Albuginaceae</taxon>
        <taxon>Albugo</taxon>
    </lineage>
</organism>
<dbReference type="PANTHER" id="PTHR32215:SF0">
    <property type="entry name" value="CILIA- AND FLAGELLA-ASSOCIATED PROTEIN 57"/>
    <property type="match status" value="1"/>
</dbReference>
<dbReference type="Gene3D" id="2.130.10.10">
    <property type="entry name" value="YVTN repeat-like/Quinoprotein amine dehydrogenase"/>
    <property type="match status" value="4"/>
</dbReference>
<dbReference type="InterPro" id="IPR015943">
    <property type="entry name" value="WD40/YVTN_repeat-like_dom_sf"/>
</dbReference>
<dbReference type="STRING" id="65357.A0A024G2W0"/>
<reference evidence="3 4" key="1">
    <citation type="submission" date="2012-05" db="EMBL/GenBank/DDBJ databases">
        <title>Recombination and specialization in a pathogen metapopulation.</title>
        <authorList>
            <person name="Gardiner A."/>
            <person name="Kemen E."/>
            <person name="Schultz-Larsen T."/>
            <person name="MacLean D."/>
            <person name="Van Oosterhout C."/>
            <person name="Jones J.D.G."/>
        </authorList>
    </citation>
    <scope>NUCLEOTIDE SEQUENCE [LARGE SCALE GENOMIC DNA]</scope>
    <source>
        <strain evidence="3 4">Ac Nc2</strain>
    </source>
</reference>
<name>A0A024G2W0_9STRA</name>
<protein>
    <submittedName>
        <fullName evidence="3">Uncharacterized protein</fullName>
    </submittedName>
</protein>
<evidence type="ECO:0000313" key="3">
    <source>
        <dbReference type="EMBL" id="CCI41110.1"/>
    </source>
</evidence>
<dbReference type="SUPFAM" id="SSF50978">
    <property type="entry name" value="WD40 repeat-like"/>
    <property type="match status" value="1"/>
</dbReference>
<feature type="coiled-coil region" evidence="2">
    <location>
        <begin position="976"/>
        <end position="1031"/>
    </location>
</feature>
<keyword evidence="1" id="KW-0853">WD repeat</keyword>
<accession>A0A024G2W0</accession>
<keyword evidence="2" id="KW-0175">Coiled coil</keyword>
<dbReference type="InterPro" id="IPR036322">
    <property type="entry name" value="WD40_repeat_dom_sf"/>
</dbReference>
<dbReference type="OrthoDB" id="47276at2759"/>
<sequence length="1312" mass="150764">MATVTLTHRYLFGLKADVNKSVLYLDDQNIAYVAGHVIVIYSLDEKRQRFLPGTEGTLGITAIAASSGGRNLAVAERNDRAVISIFDIKALKRRKVLSNAEAQTRIYVAVEFSSDNQLLLAQGGDPDWVLYCWDLSKGKLMASITSPLSLGNIINAPQPSPLVANSTSHLSPSLQYRSRGSSVSFGIDPSSSGSGSLISTAIVTACTFNPTDPGLICVTGANLIRFFRLTESTFRPLPGIGTETNNYTCHTWVKQVEHFVVAGTSSGDLILFTSGVFSCSLNASPKTLMKTEPDEPHIGVSSLVSVHKGILCGLDNGTVFMYKIKDGEDITSKQELEKGDLLIPQRRLRVESNLCQIRTIAVPPVEDTILVSTSSGQLYTFPYRIKIDPFLVKTRSQRRKVTFGIKTELIPVNASSLFEDNLVQPGDYESEVTDDEVDYLITPFHSAHDSMNASGSITGLDVCVRKSIIVTCGYDRTVRLWNYIDKSCEIVKKFGEEAYSVALHPSGLHLVVGFADKLRLMTILMDDIRPFREFAIKACRECQFANGGHLFAAVNGNTIQVYNFFSCEVVANLRGHNGKVRCLYWTFDDAYLISAGMDGAVYQWDFEESKREAEFIQKGVPYVSVICNRERSAIYAAGSDKMLKEIEFPSSQLQREFGCGNTLGQIVVSNSQRMFFASTADSDRPGAVRVYEFPLTGDYYELQCSSFPITRLRISFDDTFLFTASEDGIVGIFEIRDKEGRSRSREAQQSMQLGLNNWTTSQSSDEILVTRSDLEDKTSTITELKHKVDELILQNEYQLRLKDMTFHEQLKELNERFAQEITTEKNTFEHFRVEKNNMEIDYEEKIKQLDERHFEEIQETEATYQQEIMKKVEQYQHVLQEKEYQHQRWKQEQMGLITTHQNYVKQVTEDLEERLSEDRLLRAHMEDENKAIDREYHESMQQMESDVDEEIEHFKNRFSDAIQAEQEMTLRFKGENGIMKKKFSALQKEIEEQRDQIKQMLEKEKKLNEDIKTMEREIQGLRREIRTRDEAIGDREKRIYELKKKNQELEKFKFVLDYKIKELKLQIEPRENVISGLKNQIEEMDCELESFHKSNTQLDGMIGEQRKQINFIQEEIMKIRKITKRQEIWLQRFHFDLHQCMQYIQKPSHLNKEFDSLYKKYVIENVSNSDLEVKIQQEYTRQKEYLERTMQTLRQTYVEEVITHENDHSRITVQNLNLIKEINQLRSDLSNAKTQLQMEKSAASGSLLLHRRRQKEQFVGRSNTGLKNPQLMITEQSNRIIELRRAVQALEGKLDEIRHSETLFPPIRGVEG</sequence>
<dbReference type="SUPFAM" id="SSF50998">
    <property type="entry name" value="Quinoprotein alcohol dehydrogenase-like"/>
    <property type="match status" value="1"/>
</dbReference>
<proteinExistence type="predicted"/>
<evidence type="ECO:0000256" key="2">
    <source>
        <dbReference type="SAM" id="Coils"/>
    </source>
</evidence>